<proteinExistence type="predicted"/>
<dbReference type="AlphaFoldDB" id="A0A420HXB7"/>
<keyword evidence="3" id="KW-1185">Reference proteome</keyword>
<evidence type="ECO:0000256" key="1">
    <source>
        <dbReference type="SAM" id="MobiDB-lite"/>
    </source>
</evidence>
<accession>A0A420HXB7</accession>
<feature type="region of interest" description="Disordered" evidence="1">
    <location>
        <begin position="24"/>
        <end position="48"/>
    </location>
</feature>
<evidence type="ECO:0000313" key="2">
    <source>
        <dbReference type="EMBL" id="RKF62057.1"/>
    </source>
</evidence>
<gene>
    <name evidence="2" type="ORF">OnM2_036084</name>
</gene>
<dbReference type="Proteomes" id="UP000286134">
    <property type="component" value="Unassembled WGS sequence"/>
</dbReference>
<sequence length="98" mass="10865">MTTIMAFLIEGQQYDDAMNEHTHQRKAKNEVGNNNYDYEANKGEQKPEAKQEAIQILPFLTLSPFAISALPTPESKKPVAGKAFETIVKSSATPTLIK</sequence>
<dbReference type="STRING" id="212602.A0A420HXB7"/>
<protein>
    <submittedName>
        <fullName evidence="2">Uncharacterized protein</fullName>
    </submittedName>
</protein>
<name>A0A420HXB7_9PEZI</name>
<comment type="caution">
    <text evidence="2">The sequence shown here is derived from an EMBL/GenBank/DDBJ whole genome shotgun (WGS) entry which is preliminary data.</text>
</comment>
<reference evidence="2 3" key="1">
    <citation type="journal article" date="2018" name="BMC Genomics">
        <title>Comparative genome analyses reveal sequence features reflecting distinct modes of host-adaptation between dicot and monocot powdery mildew.</title>
        <authorList>
            <person name="Wu Y."/>
            <person name="Ma X."/>
            <person name="Pan Z."/>
            <person name="Kale S.D."/>
            <person name="Song Y."/>
            <person name="King H."/>
            <person name="Zhang Q."/>
            <person name="Presley C."/>
            <person name="Deng X."/>
            <person name="Wei C.I."/>
            <person name="Xiao S."/>
        </authorList>
    </citation>
    <scope>NUCLEOTIDE SEQUENCE [LARGE SCALE GENOMIC DNA]</scope>
    <source>
        <strain evidence="2">UMSG2</strain>
    </source>
</reference>
<organism evidence="2 3">
    <name type="scientific">Erysiphe neolycopersici</name>
    <dbReference type="NCBI Taxonomy" id="212602"/>
    <lineage>
        <taxon>Eukaryota</taxon>
        <taxon>Fungi</taxon>
        <taxon>Dikarya</taxon>
        <taxon>Ascomycota</taxon>
        <taxon>Pezizomycotina</taxon>
        <taxon>Leotiomycetes</taxon>
        <taxon>Erysiphales</taxon>
        <taxon>Erysiphaceae</taxon>
        <taxon>Erysiphe</taxon>
    </lineage>
</organism>
<evidence type="ECO:0000313" key="3">
    <source>
        <dbReference type="Proteomes" id="UP000286134"/>
    </source>
</evidence>
<dbReference type="OrthoDB" id="4657524at2759"/>
<dbReference type="EMBL" id="MCFK01003654">
    <property type="protein sequence ID" value="RKF62057.1"/>
    <property type="molecule type" value="Genomic_DNA"/>
</dbReference>
<feature type="compositionally biased region" description="Basic and acidic residues" evidence="1">
    <location>
        <begin position="39"/>
        <end position="48"/>
    </location>
</feature>